<dbReference type="EnsemblPlants" id="MELO3C017371.2.1">
    <property type="protein sequence ID" value="MELO3C017371.2.1"/>
    <property type="gene ID" value="MELO3C017371.2"/>
</dbReference>
<name>A0A9I9DFU4_CUCME</name>
<accession>A0A9I9DFU4</accession>
<proteinExistence type="predicted"/>
<evidence type="ECO:0000313" key="1">
    <source>
        <dbReference type="EnsemblPlants" id="MELO3C017371.2.1"/>
    </source>
</evidence>
<dbReference type="InterPro" id="IPR025322">
    <property type="entry name" value="PADRE_dom"/>
</dbReference>
<protein>
    <submittedName>
        <fullName evidence="1">Uncharacterized protein</fullName>
    </submittedName>
</protein>
<organism evidence="1">
    <name type="scientific">Cucumis melo</name>
    <name type="common">Muskmelon</name>
    <dbReference type="NCBI Taxonomy" id="3656"/>
    <lineage>
        <taxon>Eukaryota</taxon>
        <taxon>Viridiplantae</taxon>
        <taxon>Streptophyta</taxon>
        <taxon>Embryophyta</taxon>
        <taxon>Tracheophyta</taxon>
        <taxon>Spermatophyta</taxon>
        <taxon>Magnoliopsida</taxon>
        <taxon>eudicotyledons</taxon>
        <taxon>Gunneridae</taxon>
        <taxon>Pentapetalae</taxon>
        <taxon>rosids</taxon>
        <taxon>fabids</taxon>
        <taxon>Cucurbitales</taxon>
        <taxon>Cucurbitaceae</taxon>
        <taxon>Benincaseae</taxon>
        <taxon>Cucumis</taxon>
    </lineage>
</organism>
<dbReference type="PANTHER" id="PTHR33052">
    <property type="entry name" value="DUF4228 DOMAIN PROTEIN-RELATED"/>
    <property type="match status" value="1"/>
</dbReference>
<sequence>LSISLSYSCINSSLGERDSIIGAVPIFSQHAISMGNSASCAPSIASNGAAKVLSLDGTLQSFTKPVTAAELMIEHSGKFLCDSSDLKVGHRIQGLLPDEDLEWRRLYFLLPMDLLYSVLTLEEMSSLTFIATKALKQGNSSGFGRIFPVLISEFCNSPADVKGLKLEDDDGENQSSKAVKRLMSKQRSWKPALETIAETSCT</sequence>
<dbReference type="Pfam" id="PF14009">
    <property type="entry name" value="PADRE"/>
    <property type="match status" value="1"/>
</dbReference>
<dbReference type="AlphaFoldDB" id="A0A9I9DFU4"/>
<dbReference type="Gramene" id="MELO3C017371.2.1">
    <property type="protein sequence ID" value="MELO3C017371.2.1"/>
    <property type="gene ID" value="MELO3C017371.2"/>
</dbReference>
<reference evidence="1" key="1">
    <citation type="submission" date="2023-03" db="UniProtKB">
        <authorList>
            <consortium name="EnsemblPlants"/>
        </authorList>
    </citation>
    <scope>IDENTIFICATION</scope>
</reference>